<dbReference type="Pfam" id="PF00072">
    <property type="entry name" value="Response_reg"/>
    <property type="match status" value="1"/>
</dbReference>
<reference evidence="9" key="1">
    <citation type="submission" date="2016-10" db="EMBL/GenBank/DDBJ databases">
        <authorList>
            <person name="Varghese N."/>
            <person name="Submissions S."/>
        </authorList>
    </citation>
    <scope>NUCLEOTIDE SEQUENCE [LARGE SCALE GENOMIC DNA]</scope>
    <source>
        <strain evidence="9">DSM 20524</strain>
    </source>
</reference>
<keyword evidence="4" id="KW-0804">Transcription</keyword>
<dbReference type="Proteomes" id="UP000198929">
    <property type="component" value="Unassembled WGS sequence"/>
</dbReference>
<dbReference type="AlphaFoldDB" id="A0A1H9TC39"/>
<dbReference type="CDD" id="cd17535">
    <property type="entry name" value="REC_NarL-like"/>
    <property type="match status" value="1"/>
</dbReference>
<dbReference type="InterPro" id="IPR039420">
    <property type="entry name" value="WalR-like"/>
</dbReference>
<protein>
    <submittedName>
        <fullName evidence="8">Two component transcriptional regulator, LuxR family</fullName>
    </submittedName>
</protein>
<dbReference type="STRING" id="1121357.SAMN05661109_01414"/>
<evidence type="ECO:0000256" key="2">
    <source>
        <dbReference type="ARBA" id="ARBA00023015"/>
    </source>
</evidence>
<dbReference type="PRINTS" id="PR00038">
    <property type="entry name" value="HTHLUXR"/>
</dbReference>
<feature type="modified residue" description="4-aspartylphosphate" evidence="5">
    <location>
        <position position="54"/>
    </location>
</feature>
<keyword evidence="2" id="KW-0805">Transcription regulation</keyword>
<evidence type="ECO:0000256" key="3">
    <source>
        <dbReference type="ARBA" id="ARBA00023125"/>
    </source>
</evidence>
<dbReference type="Pfam" id="PF00196">
    <property type="entry name" value="GerE"/>
    <property type="match status" value="1"/>
</dbReference>
<dbReference type="InterPro" id="IPR011006">
    <property type="entry name" value="CheY-like_superfamily"/>
</dbReference>
<proteinExistence type="predicted"/>
<dbReference type="InterPro" id="IPR016032">
    <property type="entry name" value="Sig_transdc_resp-reg_C-effctor"/>
</dbReference>
<dbReference type="InterPro" id="IPR058245">
    <property type="entry name" value="NreC/VraR/RcsB-like_REC"/>
</dbReference>
<feature type="domain" description="HTH luxR-type" evidence="6">
    <location>
        <begin position="150"/>
        <end position="215"/>
    </location>
</feature>
<dbReference type="SUPFAM" id="SSF46894">
    <property type="entry name" value="C-terminal effector domain of the bipartite response regulators"/>
    <property type="match status" value="1"/>
</dbReference>
<keyword evidence="3" id="KW-0238">DNA-binding</keyword>
<dbReference type="PANTHER" id="PTHR43214:SF24">
    <property type="entry name" value="TRANSCRIPTIONAL REGULATORY PROTEIN NARL-RELATED"/>
    <property type="match status" value="1"/>
</dbReference>
<dbReference type="SUPFAM" id="SSF52172">
    <property type="entry name" value="CheY-like"/>
    <property type="match status" value="1"/>
</dbReference>
<evidence type="ECO:0000313" key="9">
    <source>
        <dbReference type="Proteomes" id="UP000198929"/>
    </source>
</evidence>
<dbReference type="InterPro" id="IPR001789">
    <property type="entry name" value="Sig_transdc_resp-reg_receiver"/>
</dbReference>
<feature type="domain" description="Response regulatory" evidence="7">
    <location>
        <begin position="3"/>
        <end position="119"/>
    </location>
</feature>
<dbReference type="Gene3D" id="3.40.50.2300">
    <property type="match status" value="1"/>
</dbReference>
<name>A0A1H9TC39_9CORY</name>
<evidence type="ECO:0000313" key="8">
    <source>
        <dbReference type="EMBL" id="SER94890.1"/>
    </source>
</evidence>
<dbReference type="PANTHER" id="PTHR43214">
    <property type="entry name" value="TWO-COMPONENT RESPONSE REGULATOR"/>
    <property type="match status" value="1"/>
</dbReference>
<sequence length="223" mass="24244">MITLGLVDDQPLFVEGINMIVSSQPDMQVRWMAHNGAEAIEKAAAQPVDIVLIDVQMPLLDGISATAELVAAHPDTSVVILTTFDDQDYVINGLAAGASGFLLKDTEPETLLRSVRTVHQGEAIISPRATTRLVSRLRTQSPVSAPGADDVKILERLTEREKEILIAIAQGWSNTEISQRMFITMATVKTHVGRILAKTGSRDRVHAVIFAYRTGLVDPHTQG</sequence>
<evidence type="ECO:0000259" key="7">
    <source>
        <dbReference type="PROSITE" id="PS50110"/>
    </source>
</evidence>
<keyword evidence="1 5" id="KW-0597">Phosphoprotein</keyword>
<dbReference type="SMART" id="SM00421">
    <property type="entry name" value="HTH_LUXR"/>
    <property type="match status" value="1"/>
</dbReference>
<dbReference type="PROSITE" id="PS50043">
    <property type="entry name" value="HTH_LUXR_2"/>
    <property type="match status" value="1"/>
</dbReference>
<keyword evidence="9" id="KW-1185">Reference proteome</keyword>
<accession>A0A1H9TC39</accession>
<dbReference type="GO" id="GO:0000160">
    <property type="term" value="P:phosphorelay signal transduction system"/>
    <property type="evidence" value="ECO:0007669"/>
    <property type="project" value="InterPro"/>
</dbReference>
<dbReference type="GO" id="GO:0006355">
    <property type="term" value="P:regulation of DNA-templated transcription"/>
    <property type="evidence" value="ECO:0007669"/>
    <property type="project" value="InterPro"/>
</dbReference>
<gene>
    <name evidence="8" type="ORF">SAMN05661109_01414</name>
</gene>
<organism evidence="8 9">
    <name type="scientific">Corynebacterium cystitidis DSM 20524</name>
    <dbReference type="NCBI Taxonomy" id="1121357"/>
    <lineage>
        <taxon>Bacteria</taxon>
        <taxon>Bacillati</taxon>
        <taxon>Actinomycetota</taxon>
        <taxon>Actinomycetes</taxon>
        <taxon>Mycobacteriales</taxon>
        <taxon>Corynebacteriaceae</taxon>
        <taxon>Corynebacterium</taxon>
    </lineage>
</organism>
<dbReference type="RefSeq" id="WP_169872657.1">
    <property type="nucleotide sequence ID" value="NZ_CP047199.1"/>
</dbReference>
<dbReference type="CDD" id="cd06170">
    <property type="entry name" value="LuxR_C_like"/>
    <property type="match status" value="1"/>
</dbReference>
<evidence type="ECO:0000256" key="4">
    <source>
        <dbReference type="ARBA" id="ARBA00023163"/>
    </source>
</evidence>
<dbReference type="InterPro" id="IPR000792">
    <property type="entry name" value="Tscrpt_reg_LuxR_C"/>
</dbReference>
<dbReference type="GO" id="GO:0003677">
    <property type="term" value="F:DNA binding"/>
    <property type="evidence" value="ECO:0007669"/>
    <property type="project" value="UniProtKB-KW"/>
</dbReference>
<evidence type="ECO:0000259" key="6">
    <source>
        <dbReference type="PROSITE" id="PS50043"/>
    </source>
</evidence>
<dbReference type="PROSITE" id="PS50110">
    <property type="entry name" value="RESPONSE_REGULATORY"/>
    <property type="match status" value="1"/>
</dbReference>
<dbReference type="EMBL" id="FOGQ01000005">
    <property type="protein sequence ID" value="SER94890.1"/>
    <property type="molecule type" value="Genomic_DNA"/>
</dbReference>
<evidence type="ECO:0000256" key="5">
    <source>
        <dbReference type="PROSITE-ProRule" id="PRU00169"/>
    </source>
</evidence>
<dbReference type="SMART" id="SM00448">
    <property type="entry name" value="REC"/>
    <property type="match status" value="1"/>
</dbReference>
<evidence type="ECO:0000256" key="1">
    <source>
        <dbReference type="ARBA" id="ARBA00022553"/>
    </source>
</evidence>
<dbReference type="PROSITE" id="PS00622">
    <property type="entry name" value="HTH_LUXR_1"/>
    <property type="match status" value="1"/>
</dbReference>